<evidence type="ECO:0000256" key="1">
    <source>
        <dbReference type="ARBA" id="ARBA00011012"/>
    </source>
</evidence>
<dbReference type="AlphaFoldDB" id="A0A3B6AWI0"/>
<reference evidence="2" key="1">
    <citation type="submission" date="2018-08" db="EMBL/GenBank/DDBJ databases">
        <authorList>
            <person name="Rossello M."/>
        </authorList>
    </citation>
    <scope>NUCLEOTIDE SEQUENCE [LARGE SCALE GENOMIC DNA]</scope>
    <source>
        <strain evidence="2">cv. Chinese Spring</strain>
    </source>
</reference>
<evidence type="ECO:0008006" key="4">
    <source>
        <dbReference type="Google" id="ProtNLM"/>
    </source>
</evidence>
<gene>
    <name evidence="2" type="primary">LOC123188139</name>
</gene>
<dbReference type="Gramene" id="TraesCS2A02G191000.2">
    <property type="protein sequence ID" value="TraesCS2A02G191000.2"/>
    <property type="gene ID" value="TraesCS2A02G191000"/>
</dbReference>
<dbReference type="OrthoDB" id="609103at2759"/>
<organism evidence="2">
    <name type="scientific">Triticum aestivum</name>
    <name type="common">Wheat</name>
    <dbReference type="NCBI Taxonomy" id="4565"/>
    <lineage>
        <taxon>Eukaryota</taxon>
        <taxon>Viridiplantae</taxon>
        <taxon>Streptophyta</taxon>
        <taxon>Embryophyta</taxon>
        <taxon>Tracheophyta</taxon>
        <taxon>Spermatophyta</taxon>
        <taxon>Magnoliopsida</taxon>
        <taxon>Liliopsida</taxon>
        <taxon>Poales</taxon>
        <taxon>Poaceae</taxon>
        <taxon>BOP clade</taxon>
        <taxon>Pooideae</taxon>
        <taxon>Triticodae</taxon>
        <taxon>Triticeae</taxon>
        <taxon>Triticinae</taxon>
        <taxon>Triticum</taxon>
    </lineage>
</organism>
<protein>
    <recommendedName>
        <fullName evidence="4">MO25-like protein</fullName>
    </recommendedName>
</protein>
<keyword evidence="3" id="KW-1185">Reference proteome</keyword>
<dbReference type="Pfam" id="PF08569">
    <property type="entry name" value="Mo25"/>
    <property type="match status" value="1"/>
</dbReference>
<sequence length="314" mass="36140">MKGLFKSKPRTPADVVRQTRELLIYVDLHAGSRGADPKREEEKMAELSKNIRDLKCILYGNGEQEPVTEACVQLTQEFFRENTLRLLIMCVPKVNLEARKDSTQIVANLQRQQVNSRILASEYLEANKDLLDTLISGYEDTEVALHYGAMLRECIRHQSIARYVLESDHMKKFFDYIQIPNFDIASDASATFKELLTRHKATVAEFLSKNYDWLLGDMLLDRSNSAVMMRYVGSKDNLMILMNLLRDSSKNIQIESFHVFKLFAANKNKPAEVVNILVTNRSKLLRFFAGFKTDKEDEQFEADKEQVIKEISAL</sequence>
<dbReference type="SUPFAM" id="SSF48371">
    <property type="entry name" value="ARM repeat"/>
    <property type="match status" value="1"/>
</dbReference>
<name>A0A3B6AWI0_WHEAT</name>
<comment type="similarity">
    <text evidence="1">Belongs to the Mo25 family.</text>
</comment>
<dbReference type="Gramene" id="TraesCS2A03G0397500.2">
    <property type="protein sequence ID" value="TraesCS2A03G0397500.2.CDS"/>
    <property type="gene ID" value="TraesCS2A03G0397500"/>
</dbReference>
<dbReference type="PANTHER" id="PTHR10182:SF12">
    <property type="entry name" value="OS07G0585100 PROTEIN"/>
    <property type="match status" value="1"/>
</dbReference>
<dbReference type="SMR" id="A0A3B6AWI0"/>
<proteinExistence type="inferred from homology"/>
<reference evidence="2" key="2">
    <citation type="submission" date="2018-10" db="UniProtKB">
        <authorList>
            <consortium name="EnsemblPlants"/>
        </authorList>
    </citation>
    <scope>IDENTIFICATION</scope>
</reference>
<dbReference type="Gramene" id="TraesRN2A0100360100.2">
    <property type="protein sequence ID" value="TraesRN2A0100360100.2"/>
    <property type="gene ID" value="TraesRN2A0100360100"/>
</dbReference>
<evidence type="ECO:0000313" key="3">
    <source>
        <dbReference type="Proteomes" id="UP000019116"/>
    </source>
</evidence>
<dbReference type="InterPro" id="IPR016024">
    <property type="entry name" value="ARM-type_fold"/>
</dbReference>
<dbReference type="InterPro" id="IPR013878">
    <property type="entry name" value="Mo25"/>
</dbReference>
<dbReference type="PANTHER" id="PTHR10182">
    <property type="entry name" value="CALCIUM-BINDING PROTEIN 39-RELATED"/>
    <property type="match status" value="1"/>
</dbReference>
<evidence type="ECO:0000313" key="2">
    <source>
        <dbReference type="EnsemblPlants" id="TraesCS2A02G191000.2"/>
    </source>
</evidence>
<dbReference type="InterPro" id="IPR011989">
    <property type="entry name" value="ARM-like"/>
</dbReference>
<accession>A0A3B6AWI0</accession>
<dbReference type="Proteomes" id="UP000019116">
    <property type="component" value="Chromosome 2A"/>
</dbReference>
<dbReference type="Gene3D" id="1.25.10.10">
    <property type="entry name" value="Leucine-rich Repeat Variant"/>
    <property type="match status" value="1"/>
</dbReference>
<dbReference type="EnsemblPlants" id="TraesCS2A02G191000.2">
    <property type="protein sequence ID" value="TraesCS2A02G191000.2"/>
    <property type="gene ID" value="TraesCS2A02G191000"/>
</dbReference>